<gene>
    <name evidence="2" type="ORF">Sspor_05380</name>
</gene>
<reference evidence="3" key="1">
    <citation type="submission" date="2023-07" db="EMBL/GenBank/DDBJ databases">
        <title>Whole genome shotgun sequence of Streptomyces spororaveus NBRC 15456.</title>
        <authorList>
            <person name="Komaki H."/>
            <person name="Tamura T."/>
        </authorList>
    </citation>
    <scope>NUCLEOTIDE SEQUENCE [LARGE SCALE GENOMIC DNA]</scope>
    <source>
        <strain evidence="3">NBRC 15456</strain>
    </source>
</reference>
<dbReference type="Proteomes" id="UP000608522">
    <property type="component" value="Unassembled WGS sequence"/>
</dbReference>
<dbReference type="EMBL" id="BNED01000003">
    <property type="protein sequence ID" value="GHI74977.1"/>
    <property type="molecule type" value="Genomic_DNA"/>
</dbReference>
<evidence type="ECO:0000256" key="1">
    <source>
        <dbReference type="SAM" id="MobiDB-lite"/>
    </source>
</evidence>
<accession>A0ABQ3T3M3</accession>
<organism evidence="2 3">
    <name type="scientific">Streptomyces spororaveus</name>
    <dbReference type="NCBI Taxonomy" id="284039"/>
    <lineage>
        <taxon>Bacteria</taxon>
        <taxon>Bacillati</taxon>
        <taxon>Actinomycetota</taxon>
        <taxon>Actinomycetes</taxon>
        <taxon>Kitasatosporales</taxon>
        <taxon>Streptomycetaceae</taxon>
        <taxon>Streptomyces</taxon>
    </lineage>
</organism>
<feature type="region of interest" description="Disordered" evidence="1">
    <location>
        <begin position="1"/>
        <end position="38"/>
    </location>
</feature>
<evidence type="ECO:0000313" key="2">
    <source>
        <dbReference type="EMBL" id="GHI74977.1"/>
    </source>
</evidence>
<comment type="caution">
    <text evidence="2">The sequence shown here is derived from an EMBL/GenBank/DDBJ whole genome shotgun (WGS) entry which is preliminary data.</text>
</comment>
<sequence length="115" mass="11879">MARRVQHQLTVGPAGRHPPAGGCGAVRDREQGTARGARNRHALAVPDHALGNAAACGGLVVEGVVAGEDFGGQESLVVHFTRRSGRVAGCVVLRPFSSPGVQSKSIFSASMRRAV</sequence>
<proteinExistence type="predicted"/>
<name>A0ABQ3T3M3_9ACTN</name>
<keyword evidence="3" id="KW-1185">Reference proteome</keyword>
<evidence type="ECO:0000313" key="3">
    <source>
        <dbReference type="Proteomes" id="UP000608522"/>
    </source>
</evidence>
<protein>
    <submittedName>
        <fullName evidence="2">Uncharacterized protein</fullName>
    </submittedName>
</protein>